<reference evidence="12" key="1">
    <citation type="submission" date="2014-12" db="EMBL/GenBank/DDBJ databases">
        <title>Genome Sequence of Valsa Canker Pathogens Uncovers a Specific Adaption of Colonization on Woody Bark.</title>
        <authorList>
            <person name="Yin Z."/>
            <person name="Liu H."/>
            <person name="Gao X."/>
            <person name="Li Z."/>
            <person name="Song N."/>
            <person name="Ke X."/>
            <person name="Dai Q."/>
            <person name="Wu Y."/>
            <person name="Sun Y."/>
            <person name="Xu J.-R."/>
            <person name="Kang Z.K."/>
            <person name="Wang L."/>
            <person name="Huang L."/>
        </authorList>
    </citation>
    <scope>NUCLEOTIDE SEQUENCE [LARGE SCALE GENOMIC DNA]</scope>
    <source>
        <strain evidence="12">SXYL134</strain>
    </source>
</reference>
<feature type="coiled-coil region" evidence="8">
    <location>
        <begin position="612"/>
        <end position="671"/>
    </location>
</feature>
<dbReference type="EMBL" id="KN714844">
    <property type="protein sequence ID" value="KUI62926.1"/>
    <property type="molecule type" value="Genomic_DNA"/>
</dbReference>
<dbReference type="PROSITE" id="PS50157">
    <property type="entry name" value="ZINC_FINGER_C2H2_2"/>
    <property type="match status" value="2"/>
</dbReference>
<evidence type="ECO:0000259" key="10">
    <source>
        <dbReference type="PROSITE" id="PS50157"/>
    </source>
</evidence>
<feature type="compositionally biased region" description="Polar residues" evidence="9">
    <location>
        <begin position="170"/>
        <end position="190"/>
    </location>
</feature>
<dbReference type="PROSITE" id="PS00028">
    <property type="entry name" value="ZINC_FINGER_C2H2_1"/>
    <property type="match status" value="2"/>
</dbReference>
<feature type="region of interest" description="Disordered" evidence="9">
    <location>
        <begin position="475"/>
        <end position="583"/>
    </location>
</feature>
<dbReference type="Proteomes" id="UP000078576">
    <property type="component" value="Unassembled WGS sequence"/>
</dbReference>
<feature type="compositionally biased region" description="Polar residues" evidence="9">
    <location>
        <begin position="561"/>
        <end position="578"/>
    </location>
</feature>
<evidence type="ECO:0000256" key="4">
    <source>
        <dbReference type="ARBA" id="ARBA00022833"/>
    </source>
</evidence>
<keyword evidence="6" id="KW-0804">Transcription</keyword>
<dbReference type="STRING" id="694573.A0A194VGM7"/>
<evidence type="ECO:0000256" key="6">
    <source>
        <dbReference type="ARBA" id="ARBA00023163"/>
    </source>
</evidence>
<feature type="compositionally biased region" description="Low complexity" evidence="9">
    <location>
        <begin position="446"/>
        <end position="456"/>
    </location>
</feature>
<evidence type="ECO:0000256" key="3">
    <source>
        <dbReference type="ARBA" id="ARBA00022771"/>
    </source>
</evidence>
<keyword evidence="4" id="KW-0862">Zinc</keyword>
<dbReference type="OrthoDB" id="8117402at2759"/>
<evidence type="ECO:0000256" key="9">
    <source>
        <dbReference type="SAM" id="MobiDB-lite"/>
    </source>
</evidence>
<keyword evidence="8" id="KW-0175">Coiled coil</keyword>
<keyword evidence="12" id="KW-1185">Reference proteome</keyword>
<dbReference type="SUPFAM" id="SSF57667">
    <property type="entry name" value="beta-beta-alpha zinc fingers"/>
    <property type="match status" value="2"/>
</dbReference>
<evidence type="ECO:0000313" key="11">
    <source>
        <dbReference type="EMBL" id="KUI62926.1"/>
    </source>
</evidence>
<sequence length="680" mass="72142">MASDKEPIATESPLTTTAAATTTTVAPSTSALPTATSPEPVAGATSQSSLKRHREQTPPSPTSATTGPTARDYSPAKVARLGLTAHLSPTLQLTGVAALEEERRRREEEQRRNPPGISDNPSQKTLSELMSGGTLAISRPQDAPTNMDEIALAAEATAKALGPPGPVTIPQPNVSDARTDISPQSASSAAGATESHPVISSPAPMDIDSQNERPSYASQPEAQMEDKAAASLSYPGFQTQGSAMAAPAAPNRHYSLPNNGEPASGSNKKHKCPYCDTEFTRHHNLKSHLLTHSQEKPYLCQTCNLRFRRLHDLKRHGKLHTGEKPHICPKCDRRFARGDALARHSKGAGGCAGRRASMGSYGENGEFDGAPRNEGDDSSMVLYEANGDVDMTEEDRRRLSLPSIKAQQVGGSPETAGAHSRTYPPVGPRAGPPGALYHPHVERGGNVAPSASSSSLVNSIAGGHLSYSYPSRLSPRPISSDGSSLFPSQGITESPKPLSPAVHDQSSVARQHSPGATGPYQQQQPYARHPPERDTHPGAPLPPSHGESPQTQLLASFEQGPDTSQVPQSSAVLSANESAHSRITGGPVSHLNSGDSSANLFAQGDQGLWAYIQQLEEKNKEQSENSELKLNDLNSRLERAYGQIGDLTDEVGGLRDEVNSLRKELQLARSRQGNEGSTPL</sequence>
<name>A0A194VGM7_CYTMA</name>
<feature type="domain" description="C2H2-type" evidence="10">
    <location>
        <begin position="298"/>
        <end position="325"/>
    </location>
</feature>
<dbReference type="PANTHER" id="PTHR23235:SF120">
    <property type="entry name" value="KRUPPEL-LIKE FACTOR 15"/>
    <property type="match status" value="1"/>
</dbReference>
<feature type="region of interest" description="Disordered" evidence="9">
    <location>
        <begin position="1"/>
        <end position="126"/>
    </location>
</feature>
<protein>
    <submittedName>
        <fullName evidence="11">Transcriptional regulator prz1</fullName>
    </submittedName>
</protein>
<feature type="compositionally biased region" description="Polar residues" evidence="9">
    <location>
        <begin position="481"/>
        <end position="492"/>
    </location>
</feature>
<proteinExistence type="predicted"/>
<dbReference type="GO" id="GO:0000978">
    <property type="term" value="F:RNA polymerase II cis-regulatory region sequence-specific DNA binding"/>
    <property type="evidence" value="ECO:0007669"/>
    <property type="project" value="TreeGrafter"/>
</dbReference>
<evidence type="ECO:0000256" key="7">
    <source>
        <dbReference type="PROSITE-ProRule" id="PRU00042"/>
    </source>
</evidence>
<keyword evidence="2" id="KW-0677">Repeat</keyword>
<evidence type="ECO:0000256" key="1">
    <source>
        <dbReference type="ARBA" id="ARBA00022723"/>
    </source>
</evidence>
<dbReference type="GO" id="GO:0008270">
    <property type="term" value="F:zinc ion binding"/>
    <property type="evidence" value="ECO:0007669"/>
    <property type="project" value="UniProtKB-KW"/>
</dbReference>
<dbReference type="SMART" id="SM00355">
    <property type="entry name" value="ZnF_C2H2"/>
    <property type="match status" value="3"/>
</dbReference>
<organism evidence="11 12">
    <name type="scientific">Cytospora mali</name>
    <name type="common">Apple Valsa canker fungus</name>
    <name type="synonym">Valsa mali</name>
    <dbReference type="NCBI Taxonomy" id="578113"/>
    <lineage>
        <taxon>Eukaryota</taxon>
        <taxon>Fungi</taxon>
        <taxon>Dikarya</taxon>
        <taxon>Ascomycota</taxon>
        <taxon>Pezizomycotina</taxon>
        <taxon>Sordariomycetes</taxon>
        <taxon>Sordariomycetidae</taxon>
        <taxon>Diaporthales</taxon>
        <taxon>Cytosporaceae</taxon>
        <taxon>Cytospora</taxon>
    </lineage>
</organism>
<accession>A0A194VGM7</accession>
<dbReference type="Pfam" id="PF00096">
    <property type="entry name" value="zf-C2H2"/>
    <property type="match status" value="1"/>
</dbReference>
<keyword evidence="5" id="KW-0805">Transcription regulation</keyword>
<feature type="domain" description="C2H2-type" evidence="10">
    <location>
        <begin position="270"/>
        <end position="297"/>
    </location>
</feature>
<evidence type="ECO:0000256" key="2">
    <source>
        <dbReference type="ARBA" id="ARBA00022737"/>
    </source>
</evidence>
<dbReference type="Gene3D" id="3.30.160.60">
    <property type="entry name" value="Classic Zinc Finger"/>
    <property type="match status" value="3"/>
</dbReference>
<feature type="compositionally biased region" description="Polar residues" evidence="9">
    <location>
        <begin position="212"/>
        <end position="221"/>
    </location>
</feature>
<dbReference type="GO" id="GO:0000981">
    <property type="term" value="F:DNA-binding transcription factor activity, RNA polymerase II-specific"/>
    <property type="evidence" value="ECO:0007669"/>
    <property type="project" value="TreeGrafter"/>
</dbReference>
<keyword evidence="3 7" id="KW-0863">Zinc-finger</keyword>
<dbReference type="FunFam" id="3.30.160.60:FF:000032">
    <property type="entry name" value="Krueppel-like factor 4"/>
    <property type="match status" value="1"/>
</dbReference>
<feature type="region of interest" description="Disordered" evidence="9">
    <location>
        <begin position="343"/>
        <end position="456"/>
    </location>
</feature>
<feature type="compositionally biased region" description="Low complexity" evidence="9">
    <location>
        <begin position="9"/>
        <end position="40"/>
    </location>
</feature>
<dbReference type="PANTHER" id="PTHR23235">
    <property type="entry name" value="KRUEPPEL-LIKE TRANSCRIPTION FACTOR"/>
    <property type="match status" value="1"/>
</dbReference>
<evidence type="ECO:0000313" key="12">
    <source>
        <dbReference type="Proteomes" id="UP000078576"/>
    </source>
</evidence>
<feature type="region of interest" description="Disordered" evidence="9">
    <location>
        <begin position="158"/>
        <end position="228"/>
    </location>
</feature>
<keyword evidence="1" id="KW-0479">Metal-binding</keyword>
<feature type="compositionally biased region" description="Basic and acidic residues" evidence="9">
    <location>
        <begin position="100"/>
        <end position="112"/>
    </location>
</feature>
<dbReference type="AlphaFoldDB" id="A0A194VGM7"/>
<evidence type="ECO:0000256" key="8">
    <source>
        <dbReference type="SAM" id="Coils"/>
    </source>
</evidence>
<evidence type="ECO:0000256" key="5">
    <source>
        <dbReference type="ARBA" id="ARBA00023015"/>
    </source>
</evidence>
<dbReference type="InterPro" id="IPR013087">
    <property type="entry name" value="Znf_C2H2_type"/>
</dbReference>
<dbReference type="InterPro" id="IPR036236">
    <property type="entry name" value="Znf_C2H2_sf"/>
</dbReference>
<gene>
    <name evidence="11" type="ORF">VP1G_10054</name>
</gene>